<feature type="non-terminal residue" evidence="3">
    <location>
        <position position="289"/>
    </location>
</feature>
<accession>A0A0D2NXG9</accession>
<dbReference type="Proteomes" id="UP000054270">
    <property type="component" value="Unassembled WGS sequence"/>
</dbReference>
<dbReference type="Pfam" id="PF17667">
    <property type="entry name" value="Pkinase_fungal"/>
    <property type="match status" value="1"/>
</dbReference>
<evidence type="ECO:0000256" key="1">
    <source>
        <dbReference type="SAM" id="MobiDB-lite"/>
    </source>
</evidence>
<dbReference type="InterPro" id="IPR040976">
    <property type="entry name" value="Pkinase_fungal"/>
</dbReference>
<feature type="compositionally biased region" description="Polar residues" evidence="1">
    <location>
        <begin position="77"/>
        <end position="89"/>
    </location>
</feature>
<proteinExistence type="predicted"/>
<evidence type="ECO:0000313" key="3">
    <source>
        <dbReference type="EMBL" id="KJA13175.1"/>
    </source>
</evidence>
<protein>
    <recommendedName>
        <fullName evidence="2">Fungal-type protein kinase domain-containing protein</fullName>
    </recommendedName>
</protein>
<evidence type="ECO:0000259" key="2">
    <source>
        <dbReference type="Pfam" id="PF17667"/>
    </source>
</evidence>
<organism evidence="3 4">
    <name type="scientific">Hypholoma sublateritium (strain FD-334 SS-4)</name>
    <dbReference type="NCBI Taxonomy" id="945553"/>
    <lineage>
        <taxon>Eukaryota</taxon>
        <taxon>Fungi</taxon>
        <taxon>Dikarya</taxon>
        <taxon>Basidiomycota</taxon>
        <taxon>Agaricomycotina</taxon>
        <taxon>Agaricomycetes</taxon>
        <taxon>Agaricomycetidae</taxon>
        <taxon>Agaricales</taxon>
        <taxon>Agaricineae</taxon>
        <taxon>Strophariaceae</taxon>
        <taxon>Hypholoma</taxon>
    </lineage>
</organism>
<reference evidence="4" key="1">
    <citation type="submission" date="2014-04" db="EMBL/GenBank/DDBJ databases">
        <title>Evolutionary Origins and Diversification of the Mycorrhizal Mutualists.</title>
        <authorList>
            <consortium name="DOE Joint Genome Institute"/>
            <consortium name="Mycorrhizal Genomics Consortium"/>
            <person name="Kohler A."/>
            <person name="Kuo A."/>
            <person name="Nagy L.G."/>
            <person name="Floudas D."/>
            <person name="Copeland A."/>
            <person name="Barry K.W."/>
            <person name="Cichocki N."/>
            <person name="Veneault-Fourrey C."/>
            <person name="LaButti K."/>
            <person name="Lindquist E.A."/>
            <person name="Lipzen A."/>
            <person name="Lundell T."/>
            <person name="Morin E."/>
            <person name="Murat C."/>
            <person name="Riley R."/>
            <person name="Ohm R."/>
            <person name="Sun H."/>
            <person name="Tunlid A."/>
            <person name="Henrissat B."/>
            <person name="Grigoriev I.V."/>
            <person name="Hibbett D.S."/>
            <person name="Martin F."/>
        </authorList>
    </citation>
    <scope>NUCLEOTIDE SEQUENCE [LARGE SCALE GENOMIC DNA]</scope>
    <source>
        <strain evidence="4">FD-334 SS-4</strain>
    </source>
</reference>
<feature type="region of interest" description="Disordered" evidence="1">
    <location>
        <begin position="1"/>
        <end position="20"/>
    </location>
</feature>
<dbReference type="AlphaFoldDB" id="A0A0D2NXG9"/>
<sequence>MSTDLSSPMSRRIQEKTAASNMKAGAQSGAIYPIIFPVLPAAHNFSALGNPEKFEAYIKSQFPVVRKVGENTGGSGSQSQASLPNRPVPTNRNTCQENSLFFNNILKSKQKIEVGTFDWVNKTIFPNDKLPISFDDAAITADPTLWNEPTVSLPSPPKEMTERHVRKWLNNLAHNLSAVHNIPRLTCARSDRSFDSSTATKGPVGSFMLRKPDISVIDRTDKHFMKHSDEQMHWRRIFAIIEVTSTKPTPTVVTSLLHQIAEKSACLFDVQPQRRFTCALIFFGKPGSL</sequence>
<keyword evidence="4" id="KW-1185">Reference proteome</keyword>
<dbReference type="STRING" id="945553.A0A0D2NXG9"/>
<gene>
    <name evidence="3" type="ORF">HYPSUDRAFT_60048</name>
</gene>
<dbReference type="EMBL" id="KN817774">
    <property type="protein sequence ID" value="KJA13175.1"/>
    <property type="molecule type" value="Genomic_DNA"/>
</dbReference>
<evidence type="ECO:0000313" key="4">
    <source>
        <dbReference type="Proteomes" id="UP000054270"/>
    </source>
</evidence>
<feature type="region of interest" description="Disordered" evidence="1">
    <location>
        <begin position="69"/>
        <end position="89"/>
    </location>
</feature>
<name>A0A0D2NXG9_HYPSF</name>
<feature type="domain" description="Fungal-type protein kinase" evidence="2">
    <location>
        <begin position="211"/>
        <end position="284"/>
    </location>
</feature>